<dbReference type="Gene3D" id="3.90.1200.10">
    <property type="match status" value="1"/>
</dbReference>
<evidence type="ECO:0000256" key="2">
    <source>
        <dbReference type="ARBA" id="ARBA00023264"/>
    </source>
</evidence>
<keyword evidence="2" id="KW-1208">Phospholipid metabolism</keyword>
<dbReference type="GO" id="GO:0005737">
    <property type="term" value="C:cytoplasm"/>
    <property type="evidence" value="ECO:0007669"/>
    <property type="project" value="TreeGrafter"/>
</dbReference>
<protein>
    <recommendedName>
        <fullName evidence="5">ethanolamine kinase</fullName>
        <ecNumber evidence="5">2.7.1.82</ecNumber>
    </recommendedName>
</protein>
<keyword evidence="1" id="KW-0594">Phospholipid biosynthesis</keyword>
<evidence type="ECO:0000256" key="5">
    <source>
        <dbReference type="ARBA" id="ARBA00038874"/>
    </source>
</evidence>
<name>A0A1B6MNL2_9HEMI</name>
<reference evidence="6" key="1">
    <citation type="submission" date="2015-11" db="EMBL/GenBank/DDBJ databases">
        <title>De novo transcriptome assembly of four potential Pierce s Disease insect vectors from Arizona vineyards.</title>
        <authorList>
            <person name="Tassone E.E."/>
        </authorList>
    </citation>
    <scope>NUCLEOTIDE SEQUENCE</scope>
</reference>
<accession>A0A1B6MNL2</accession>
<keyword evidence="1" id="KW-0443">Lipid metabolism</keyword>
<evidence type="ECO:0000256" key="1">
    <source>
        <dbReference type="ARBA" id="ARBA00023209"/>
    </source>
</evidence>
<sequence length="342" mass="38669">MEAPHLDVTVAQADLQAGAVAVLSAIRPHWRVNTVVFKVFTDGITNNLIGCFNTECPTDVILVRVYGQNTDLLIDRKAETENIKLLQGVGFAPPLFATFNNGLAYQYIPGEVLTVETVCAPSVYPLIARKMAELHKVQSHESQVQPTLWAKIHKFISLVPDQYSPPEKQQRYVSLVAGGVQMLDRELAQLTAELSSLGSPVVFCHNDLLLANVIHQPGSVNFIDYEYAAYNYQAYDIGNHFDEFAGVTGVDYSRYPSQSLQWDWLRIYLTEYTGHQPTDDQIHCLYVQVNKFALAAHFLWGIWALVQAEHSNIDFDFLEYAGLRLKEYFTKKESFLAMEMPR</sequence>
<gene>
    <name evidence="6" type="ORF">g.8705</name>
</gene>
<keyword evidence="1" id="KW-0444">Lipid biosynthesis</keyword>
<dbReference type="AlphaFoldDB" id="A0A1B6MNL2"/>
<comment type="pathway">
    <text evidence="3">Phospholipid metabolism; phosphatidylethanolamine biosynthesis; phosphatidylethanolamine from ethanolamine: step 1/3.</text>
</comment>
<evidence type="ECO:0000256" key="4">
    <source>
        <dbReference type="ARBA" id="ARBA00038211"/>
    </source>
</evidence>
<dbReference type="GO" id="GO:0004305">
    <property type="term" value="F:ethanolamine kinase activity"/>
    <property type="evidence" value="ECO:0007669"/>
    <property type="project" value="UniProtKB-EC"/>
</dbReference>
<evidence type="ECO:0000256" key="3">
    <source>
        <dbReference type="ARBA" id="ARBA00037883"/>
    </source>
</evidence>
<dbReference type="PANTHER" id="PTHR22603">
    <property type="entry name" value="CHOLINE/ETHANOALAMINE KINASE"/>
    <property type="match status" value="1"/>
</dbReference>
<comment type="similarity">
    <text evidence="4">Belongs to the choline/ethanolamine kinase family.</text>
</comment>
<dbReference type="PANTHER" id="PTHR22603:SF66">
    <property type="entry name" value="ETHANOLAMINE KINASE"/>
    <property type="match status" value="1"/>
</dbReference>
<dbReference type="InterPro" id="IPR011009">
    <property type="entry name" value="Kinase-like_dom_sf"/>
</dbReference>
<dbReference type="SUPFAM" id="SSF56112">
    <property type="entry name" value="Protein kinase-like (PK-like)"/>
    <property type="match status" value="1"/>
</dbReference>
<organism evidence="6">
    <name type="scientific">Graphocephala atropunctata</name>
    <dbReference type="NCBI Taxonomy" id="36148"/>
    <lineage>
        <taxon>Eukaryota</taxon>
        <taxon>Metazoa</taxon>
        <taxon>Ecdysozoa</taxon>
        <taxon>Arthropoda</taxon>
        <taxon>Hexapoda</taxon>
        <taxon>Insecta</taxon>
        <taxon>Pterygota</taxon>
        <taxon>Neoptera</taxon>
        <taxon>Paraneoptera</taxon>
        <taxon>Hemiptera</taxon>
        <taxon>Auchenorrhyncha</taxon>
        <taxon>Membracoidea</taxon>
        <taxon>Cicadellidae</taxon>
        <taxon>Cicadellinae</taxon>
        <taxon>Cicadellini</taxon>
        <taxon>Graphocephala</taxon>
    </lineage>
</organism>
<dbReference type="Pfam" id="PF01633">
    <property type="entry name" value="Choline_kinase"/>
    <property type="match status" value="1"/>
</dbReference>
<dbReference type="EC" id="2.7.1.82" evidence="5"/>
<proteinExistence type="inferred from homology"/>
<dbReference type="EMBL" id="GEBQ01002484">
    <property type="protein sequence ID" value="JAT37493.1"/>
    <property type="molecule type" value="Transcribed_RNA"/>
</dbReference>
<dbReference type="GO" id="GO:0006646">
    <property type="term" value="P:phosphatidylethanolamine biosynthetic process"/>
    <property type="evidence" value="ECO:0007669"/>
    <property type="project" value="TreeGrafter"/>
</dbReference>
<dbReference type="Gene3D" id="3.30.200.20">
    <property type="entry name" value="Phosphorylase Kinase, domain 1"/>
    <property type="match status" value="1"/>
</dbReference>
<dbReference type="CDD" id="cd05157">
    <property type="entry name" value="ETNK_euk"/>
    <property type="match status" value="1"/>
</dbReference>
<evidence type="ECO:0000313" key="6">
    <source>
        <dbReference type="EMBL" id="JAT37493.1"/>
    </source>
</evidence>